<gene>
    <name evidence="2" type="ORF">SAMN05216225_100881</name>
</gene>
<evidence type="ECO:0000313" key="3">
    <source>
        <dbReference type="Proteomes" id="UP000183988"/>
    </source>
</evidence>
<dbReference type="EMBL" id="FQVW01000008">
    <property type="protein sequence ID" value="SHF90636.1"/>
    <property type="molecule type" value="Genomic_DNA"/>
</dbReference>
<dbReference type="RefSeq" id="WP_072889016.1">
    <property type="nucleotide sequence ID" value="NZ_FQVW01000008.1"/>
</dbReference>
<dbReference type="Pfam" id="PF00144">
    <property type="entry name" value="Beta-lactamase"/>
    <property type="match status" value="1"/>
</dbReference>
<dbReference type="Gene3D" id="3.40.710.10">
    <property type="entry name" value="DD-peptidase/beta-lactamase superfamily"/>
    <property type="match status" value="1"/>
</dbReference>
<organism evidence="2 3">
    <name type="scientific">Ornithinibacillus halophilus</name>
    <dbReference type="NCBI Taxonomy" id="930117"/>
    <lineage>
        <taxon>Bacteria</taxon>
        <taxon>Bacillati</taxon>
        <taxon>Bacillota</taxon>
        <taxon>Bacilli</taxon>
        <taxon>Bacillales</taxon>
        <taxon>Bacillaceae</taxon>
        <taxon>Ornithinibacillus</taxon>
    </lineage>
</organism>
<accession>A0A1M5FGM0</accession>
<dbReference type="AlphaFoldDB" id="A0A1M5FGM0"/>
<name>A0A1M5FGM0_9BACI</name>
<reference evidence="2 3" key="1">
    <citation type="submission" date="2016-11" db="EMBL/GenBank/DDBJ databases">
        <authorList>
            <person name="Jaros S."/>
            <person name="Januszkiewicz K."/>
            <person name="Wedrychowicz H."/>
        </authorList>
    </citation>
    <scope>NUCLEOTIDE SEQUENCE [LARGE SCALE GENOMIC DNA]</scope>
    <source>
        <strain evidence="2 3">IBRC-M 10683</strain>
    </source>
</reference>
<dbReference type="STRING" id="930117.SAMN05216225_100881"/>
<dbReference type="Proteomes" id="UP000183988">
    <property type="component" value="Unassembled WGS sequence"/>
</dbReference>
<dbReference type="InterPro" id="IPR012338">
    <property type="entry name" value="Beta-lactam/transpept-like"/>
</dbReference>
<evidence type="ECO:0000313" key="2">
    <source>
        <dbReference type="EMBL" id="SHF90636.1"/>
    </source>
</evidence>
<proteinExistence type="predicted"/>
<dbReference type="PANTHER" id="PTHR46825:SF7">
    <property type="entry name" value="D-ALANYL-D-ALANINE CARBOXYPEPTIDASE"/>
    <property type="match status" value="1"/>
</dbReference>
<evidence type="ECO:0000259" key="1">
    <source>
        <dbReference type="Pfam" id="PF00144"/>
    </source>
</evidence>
<protein>
    <submittedName>
        <fullName evidence="2">CubicO group peptidase, beta-lactamase class C family</fullName>
    </submittedName>
</protein>
<sequence>MVNEKLQAIEDRFRKMVQKDKEIHNAFLLVHSDKHGIHLNMAEGMTGDKKATSNQAFYTASIGKLFTSVLITKLMEKQKLAFDDPIAMYLEDELLYGLHVYKETDYSDKILIKHLLNHTSGINDYFEDKPQSEEPMHEKIWNEPNRFWQPTEVIQWSKEHLGSHFPPGEGFHYSDTGYHLLGLIIERVTGKPFHNVLREYIFQPLQMNHSFLLQYSQPITGNDAPTANVYYKGKNMIDCRSIGIDYASGGVVAPSRDLLKFMKAIVKNEIIDEETFEKMQDWAKFAPGVDYGYGLMKFTPKSLVLPKKYEMWGNAGIVGSFMFYHPELETYIIGSLNNFFDHRKGIKLVFKVLDELMK</sequence>
<dbReference type="InterPro" id="IPR001466">
    <property type="entry name" value="Beta-lactam-related"/>
</dbReference>
<keyword evidence="3" id="KW-1185">Reference proteome</keyword>
<feature type="domain" description="Beta-lactamase-related" evidence="1">
    <location>
        <begin position="45"/>
        <end position="340"/>
    </location>
</feature>
<dbReference type="InterPro" id="IPR050491">
    <property type="entry name" value="AmpC-like"/>
</dbReference>
<dbReference type="PANTHER" id="PTHR46825">
    <property type="entry name" value="D-ALANYL-D-ALANINE-CARBOXYPEPTIDASE/ENDOPEPTIDASE AMPH"/>
    <property type="match status" value="1"/>
</dbReference>
<dbReference type="OrthoDB" id="9803467at2"/>
<dbReference type="SUPFAM" id="SSF56601">
    <property type="entry name" value="beta-lactamase/transpeptidase-like"/>
    <property type="match status" value="1"/>
</dbReference>